<dbReference type="Proteomes" id="UP000523139">
    <property type="component" value="Unassembled WGS sequence"/>
</dbReference>
<reference evidence="1 2" key="1">
    <citation type="submission" date="2020-04" db="EMBL/GenBank/DDBJ databases">
        <title>Nesterenkonia sp. nov., isolated from marine sediment.</title>
        <authorList>
            <person name="Zhang G."/>
        </authorList>
    </citation>
    <scope>NUCLEOTIDE SEQUENCE [LARGE SCALE GENOMIC DNA]</scope>
    <source>
        <strain evidence="1 2">MY13</strain>
    </source>
</reference>
<name>A0A7X8TKW9_9MICC</name>
<gene>
    <name evidence="1" type="ORF">HGQ17_09555</name>
</gene>
<evidence type="ECO:0000313" key="1">
    <source>
        <dbReference type="EMBL" id="NLS10232.1"/>
    </source>
</evidence>
<accession>A0A7X8TKW9</accession>
<sequence length="187" mass="20887">MEAFEQFVALAMESEGFVVSGALKFPVSRRTRKTNYEEWQTHGYEVDLVGANSERLVLATVKSFFGSRGVVAEEVMGMKGHTSRYYALNEPEVRDGIVHGACERFGYRPDQVEMRLYVGKFAGGGHEEQIRDWAQDERQWVGGRPIRVVGADEVVAEVRKVAQSKQYRDNAVLATLKVLQAAGALAE</sequence>
<keyword evidence="2" id="KW-1185">Reference proteome</keyword>
<evidence type="ECO:0000313" key="2">
    <source>
        <dbReference type="Proteomes" id="UP000523139"/>
    </source>
</evidence>
<organism evidence="1 2">
    <name type="scientific">Nesterenkonia sedimenti</name>
    <dbReference type="NCBI Taxonomy" id="1463632"/>
    <lineage>
        <taxon>Bacteria</taxon>
        <taxon>Bacillati</taxon>
        <taxon>Actinomycetota</taxon>
        <taxon>Actinomycetes</taxon>
        <taxon>Micrococcales</taxon>
        <taxon>Micrococcaceae</taxon>
        <taxon>Nesterenkonia</taxon>
    </lineage>
</organism>
<protein>
    <submittedName>
        <fullName evidence="1">Uncharacterized protein</fullName>
    </submittedName>
</protein>
<dbReference type="RefSeq" id="WP_168887718.1">
    <property type="nucleotide sequence ID" value="NZ_JABAHY010000008.1"/>
</dbReference>
<comment type="caution">
    <text evidence="1">The sequence shown here is derived from an EMBL/GenBank/DDBJ whole genome shotgun (WGS) entry which is preliminary data.</text>
</comment>
<dbReference type="EMBL" id="JABAHY010000008">
    <property type="protein sequence ID" value="NLS10232.1"/>
    <property type="molecule type" value="Genomic_DNA"/>
</dbReference>
<dbReference type="AlphaFoldDB" id="A0A7X8TKW9"/>
<proteinExistence type="predicted"/>